<dbReference type="SUPFAM" id="SSF48208">
    <property type="entry name" value="Six-hairpin glycosidases"/>
    <property type="match status" value="1"/>
</dbReference>
<dbReference type="Proteomes" id="UP001597362">
    <property type="component" value="Unassembled WGS sequence"/>
</dbReference>
<evidence type="ECO:0000259" key="3">
    <source>
        <dbReference type="Pfam" id="PF22124"/>
    </source>
</evidence>
<feature type="domain" description="Alpha fucosidase A-like C-terminal" evidence="2">
    <location>
        <begin position="702"/>
        <end position="802"/>
    </location>
</feature>
<dbReference type="Gene3D" id="1.50.10.10">
    <property type="match status" value="1"/>
</dbReference>
<dbReference type="Pfam" id="PF22124">
    <property type="entry name" value="Glyco_hydro_95_cat"/>
    <property type="match status" value="1"/>
</dbReference>
<feature type="domain" description="Glycosyl hydrolase family 95 catalytic" evidence="3">
    <location>
        <begin position="280"/>
        <end position="700"/>
    </location>
</feature>
<name>A0ABW4YPI9_9BACL</name>
<evidence type="ECO:0000259" key="2">
    <source>
        <dbReference type="Pfam" id="PF21307"/>
    </source>
</evidence>
<comment type="caution">
    <text evidence="4">The sequence shown here is derived from an EMBL/GenBank/DDBJ whole genome shotgun (WGS) entry which is preliminary data.</text>
</comment>
<dbReference type="Pfam" id="PF14498">
    <property type="entry name" value="Glyco_hyd_65N_2"/>
    <property type="match status" value="1"/>
</dbReference>
<dbReference type="GO" id="GO:0016787">
    <property type="term" value="F:hydrolase activity"/>
    <property type="evidence" value="ECO:0007669"/>
    <property type="project" value="UniProtKB-KW"/>
</dbReference>
<dbReference type="InterPro" id="IPR013780">
    <property type="entry name" value="Glyco_hydro_b"/>
</dbReference>
<sequence length="810" mass="91347">MNLRYHKPARIWTEALPVGNGRLGGMVFGGNDLERIALNEDTLWSGFPRDWNNPQALEVLPQVREHIAAGEYEAAEALSKQAMMGPYTQSYMPLGDLHIRFYHGHFTKQYCRTLNLDNATATVSYSIGDVEYKRELIASAPDQALIYRLTSSKPGGLNIRMWLDSPLRSTSSWGDDYYRVQGYCPEEVMPNYYNTAHPIRYGDEATTNAMRFESRLEWRTDELAKVTVSNNGVHIDNAQEIIIIVDAETGFAGFDQLPNTPATVISKQLTDRMNLVATKTYDQLYQRHVGDYQALYKRVSFDIATNDMPQIEETLSTDKRLTEWGIRDSSLIPLLFQYGRYLLISSSRPGTQPANLQGIWNSDARPIWSCNYTLNINAEMNYWLAETANLAECHEPLLAFITELAQTGSETAAINYGSRGWTAHHNTDIWRQTAPPGDYGHGNPLWANWPMGGVWLCAHLWEHYRFNQNTEYLRDTAYPVMLAAAQFCLDYMYEAEDGAYVTSPSTSPEHRFKLADGREPALSIATTMDMSVIRELFSHCLQAAEILQLEENEQLAQIKHVLPKLPLPKIGTRGNIQEWLEDYGDEDEHHRHVSHLYDIYPGYAWGEETAPELYEAARTTLNIRGDGGTGWSLAWKVALWARLKDGDRATQLLRNLLVLTEDDGEMDFLRGGLYTNFLVAHPPFQIDGNFGVVAGIIELLLQSHQPFIELLPALPSNWCNGRVTGLRARGGYTCDVAWQAGKLLEATITPDQAGVISVKYQHPVQIVDASGKQVAYTTTQADPVTGQHMVSFEGNSSTTYMITLQQDENE</sequence>
<accession>A0ABW4YPI9</accession>
<dbReference type="InterPro" id="IPR008928">
    <property type="entry name" value="6-hairpin_glycosidase_sf"/>
</dbReference>
<evidence type="ECO:0000259" key="1">
    <source>
        <dbReference type="Pfam" id="PF14498"/>
    </source>
</evidence>
<dbReference type="Gene3D" id="2.70.98.50">
    <property type="entry name" value="putative glycoside hydrolase family protein from bacillus halodurans"/>
    <property type="match status" value="1"/>
</dbReference>
<dbReference type="InterPro" id="IPR016518">
    <property type="entry name" value="Alpha-L-fucosidase"/>
</dbReference>
<reference evidence="5" key="1">
    <citation type="journal article" date="2019" name="Int. J. Syst. Evol. Microbiol.">
        <title>The Global Catalogue of Microorganisms (GCM) 10K type strain sequencing project: providing services to taxonomists for standard genome sequencing and annotation.</title>
        <authorList>
            <consortium name="The Broad Institute Genomics Platform"/>
            <consortium name="The Broad Institute Genome Sequencing Center for Infectious Disease"/>
            <person name="Wu L."/>
            <person name="Ma J."/>
        </authorList>
    </citation>
    <scope>NUCLEOTIDE SEQUENCE [LARGE SCALE GENOMIC DNA]</scope>
    <source>
        <strain evidence="5">GH52</strain>
    </source>
</reference>
<dbReference type="InterPro" id="IPR027414">
    <property type="entry name" value="GH95_N_dom"/>
</dbReference>
<dbReference type="PANTHER" id="PTHR31084">
    <property type="entry name" value="ALPHA-L-FUCOSIDASE 2"/>
    <property type="match status" value="1"/>
</dbReference>
<dbReference type="InterPro" id="IPR049053">
    <property type="entry name" value="AFCA-like_C"/>
</dbReference>
<dbReference type="Pfam" id="PF21307">
    <property type="entry name" value="Glyco_hydro_95_C"/>
    <property type="match status" value="1"/>
</dbReference>
<evidence type="ECO:0000313" key="5">
    <source>
        <dbReference type="Proteomes" id="UP001597362"/>
    </source>
</evidence>
<feature type="domain" description="Glycosyl hydrolase family 95 N-terminal" evidence="1">
    <location>
        <begin position="3"/>
        <end position="252"/>
    </location>
</feature>
<protein>
    <submittedName>
        <fullName evidence="4">Glycoside hydrolase N-terminal domain-containing protein</fullName>
    </submittedName>
</protein>
<dbReference type="EMBL" id="JBHUHO010000043">
    <property type="protein sequence ID" value="MFD2117608.1"/>
    <property type="molecule type" value="Genomic_DNA"/>
</dbReference>
<organism evidence="4 5">
    <name type="scientific">Paenibacillus yanchengensis</name>
    <dbReference type="NCBI Taxonomy" id="2035833"/>
    <lineage>
        <taxon>Bacteria</taxon>
        <taxon>Bacillati</taxon>
        <taxon>Bacillota</taxon>
        <taxon>Bacilli</taxon>
        <taxon>Bacillales</taxon>
        <taxon>Paenibacillaceae</taxon>
        <taxon>Paenibacillus</taxon>
    </lineage>
</organism>
<keyword evidence="4" id="KW-0378">Hydrolase</keyword>
<gene>
    <name evidence="4" type="ORF">ACFSJH_17910</name>
</gene>
<dbReference type="InterPro" id="IPR054363">
    <property type="entry name" value="GH95_cat"/>
</dbReference>
<evidence type="ECO:0000313" key="4">
    <source>
        <dbReference type="EMBL" id="MFD2117608.1"/>
    </source>
</evidence>
<dbReference type="PANTHER" id="PTHR31084:SF0">
    <property type="entry name" value="ALPHA-L-FUCOSIDASE 2"/>
    <property type="match status" value="1"/>
</dbReference>
<dbReference type="RefSeq" id="WP_377774858.1">
    <property type="nucleotide sequence ID" value="NZ_JBHUHO010000043.1"/>
</dbReference>
<proteinExistence type="predicted"/>
<dbReference type="PIRSF" id="PIRSF007663">
    <property type="entry name" value="UCP007663"/>
    <property type="match status" value="1"/>
</dbReference>
<keyword evidence="5" id="KW-1185">Reference proteome</keyword>
<dbReference type="Gene3D" id="2.60.40.1180">
    <property type="entry name" value="Golgi alpha-mannosidase II"/>
    <property type="match status" value="1"/>
</dbReference>
<dbReference type="InterPro" id="IPR012341">
    <property type="entry name" value="6hp_glycosidase-like_sf"/>
</dbReference>